<evidence type="ECO:0008006" key="3">
    <source>
        <dbReference type="Google" id="ProtNLM"/>
    </source>
</evidence>
<evidence type="ECO:0000313" key="2">
    <source>
        <dbReference type="Proteomes" id="UP001500791"/>
    </source>
</evidence>
<gene>
    <name evidence="1" type="ORF">GCM10009093_21770</name>
</gene>
<dbReference type="RefSeq" id="WP_167177608.1">
    <property type="nucleotide sequence ID" value="NZ_BAAAEJ010000007.1"/>
</dbReference>
<proteinExistence type="predicted"/>
<reference evidence="1 2" key="1">
    <citation type="journal article" date="2019" name="Int. J. Syst. Evol. Microbiol.">
        <title>The Global Catalogue of Microorganisms (GCM) 10K type strain sequencing project: providing services to taxonomists for standard genome sequencing and annotation.</title>
        <authorList>
            <consortium name="The Broad Institute Genomics Platform"/>
            <consortium name="The Broad Institute Genome Sequencing Center for Infectious Disease"/>
            <person name="Wu L."/>
            <person name="Ma J."/>
        </authorList>
    </citation>
    <scope>NUCLEOTIDE SEQUENCE [LARGE SCALE GENOMIC DNA]</scope>
    <source>
        <strain evidence="1 2">JCM 13476</strain>
    </source>
</reference>
<evidence type="ECO:0000313" key="1">
    <source>
        <dbReference type="EMBL" id="GAA0394830.1"/>
    </source>
</evidence>
<dbReference type="InterPro" id="IPR009678">
    <property type="entry name" value="Phage_tail_completion_R"/>
</dbReference>
<dbReference type="Proteomes" id="UP001500791">
    <property type="component" value="Unassembled WGS sequence"/>
</dbReference>
<dbReference type="EMBL" id="BAAAEJ010000007">
    <property type="protein sequence ID" value="GAA0394830.1"/>
    <property type="molecule type" value="Genomic_DNA"/>
</dbReference>
<name>A0ABN0YGX7_9CAUL</name>
<comment type="caution">
    <text evidence="1">The sequence shown here is derived from an EMBL/GenBank/DDBJ whole genome shotgun (WGS) entry which is preliminary data.</text>
</comment>
<dbReference type="Pfam" id="PF06891">
    <property type="entry name" value="P2_Phage_GpR"/>
    <property type="match status" value="1"/>
</dbReference>
<sequence length="162" mass="18084">MRKLNSLKDHMTAALSHRGIGQNPADMHFAIPSGSLIGTARIGHGFEYRYTLVMAILDCAWSLDEITVPLMAWVARWQSELLSLTADNGGIEWEVELLDDGKADIMIRIPLNEAVALKLRPDGGHDMTRPEEPVPFALEQSAPLHRVYLDDELIARCDHDVD</sequence>
<accession>A0ABN0YGX7</accession>
<organism evidence="1 2">
    <name type="scientific">Brevundimonas terrae</name>
    <dbReference type="NCBI Taxonomy" id="363631"/>
    <lineage>
        <taxon>Bacteria</taxon>
        <taxon>Pseudomonadati</taxon>
        <taxon>Pseudomonadota</taxon>
        <taxon>Alphaproteobacteria</taxon>
        <taxon>Caulobacterales</taxon>
        <taxon>Caulobacteraceae</taxon>
        <taxon>Brevundimonas</taxon>
    </lineage>
</organism>
<keyword evidence="2" id="KW-1185">Reference proteome</keyword>
<protein>
    <recommendedName>
        <fullName evidence="3">Phage tail protein</fullName>
    </recommendedName>
</protein>